<reference evidence="1 2" key="1">
    <citation type="journal article" date="2012" name="Science">
        <title>The Paleozoic origin of enzymatic lignin decomposition reconstructed from 31 fungal genomes.</title>
        <authorList>
            <person name="Floudas D."/>
            <person name="Binder M."/>
            <person name="Riley R."/>
            <person name="Barry K."/>
            <person name="Blanchette R.A."/>
            <person name="Henrissat B."/>
            <person name="Martinez A.T."/>
            <person name="Otillar R."/>
            <person name="Spatafora J.W."/>
            <person name="Yadav J.S."/>
            <person name="Aerts A."/>
            <person name="Benoit I."/>
            <person name="Boyd A."/>
            <person name="Carlson A."/>
            <person name="Copeland A."/>
            <person name="Coutinho P.M."/>
            <person name="de Vries R.P."/>
            <person name="Ferreira P."/>
            <person name="Findley K."/>
            <person name="Foster B."/>
            <person name="Gaskell J."/>
            <person name="Glotzer D."/>
            <person name="Gorecki P."/>
            <person name="Heitman J."/>
            <person name="Hesse C."/>
            <person name="Hori C."/>
            <person name="Igarashi K."/>
            <person name="Jurgens J.A."/>
            <person name="Kallen N."/>
            <person name="Kersten P."/>
            <person name="Kohler A."/>
            <person name="Kuees U."/>
            <person name="Kumar T.K.A."/>
            <person name="Kuo A."/>
            <person name="LaButti K."/>
            <person name="Larrondo L.F."/>
            <person name="Lindquist E."/>
            <person name="Ling A."/>
            <person name="Lombard V."/>
            <person name="Lucas S."/>
            <person name="Lundell T."/>
            <person name="Martin R."/>
            <person name="McLaughlin D.J."/>
            <person name="Morgenstern I."/>
            <person name="Morin E."/>
            <person name="Murat C."/>
            <person name="Nagy L.G."/>
            <person name="Nolan M."/>
            <person name="Ohm R.A."/>
            <person name="Patyshakuliyeva A."/>
            <person name="Rokas A."/>
            <person name="Ruiz-Duenas F.J."/>
            <person name="Sabat G."/>
            <person name="Salamov A."/>
            <person name="Samejima M."/>
            <person name="Schmutz J."/>
            <person name="Slot J.C."/>
            <person name="St John F."/>
            <person name="Stenlid J."/>
            <person name="Sun H."/>
            <person name="Sun S."/>
            <person name="Syed K."/>
            <person name="Tsang A."/>
            <person name="Wiebenga A."/>
            <person name="Young D."/>
            <person name="Pisabarro A."/>
            <person name="Eastwood D.C."/>
            <person name="Martin F."/>
            <person name="Cullen D."/>
            <person name="Grigoriev I.V."/>
            <person name="Hibbett D.S."/>
        </authorList>
    </citation>
    <scope>NUCLEOTIDE SEQUENCE</scope>
    <source>
        <strain evidence="2">FP-58527</strain>
    </source>
</reference>
<sequence>ADMICRGIPSQMRADGRKSLIVASVEYRRMLRANDRTVDGRIIGPSPSSATRHVDLPLVSFLLDTARTSVAAPRY</sequence>
<dbReference type="InParanoid" id="S8DP94"/>
<evidence type="ECO:0000313" key="2">
    <source>
        <dbReference type="Proteomes" id="UP000015241"/>
    </source>
</evidence>
<organism evidence="1 2">
    <name type="scientific">Fomitopsis schrenkii</name>
    <name type="common">Brown rot fungus</name>
    <dbReference type="NCBI Taxonomy" id="2126942"/>
    <lineage>
        <taxon>Eukaryota</taxon>
        <taxon>Fungi</taxon>
        <taxon>Dikarya</taxon>
        <taxon>Basidiomycota</taxon>
        <taxon>Agaricomycotina</taxon>
        <taxon>Agaricomycetes</taxon>
        <taxon>Polyporales</taxon>
        <taxon>Fomitopsis</taxon>
    </lineage>
</organism>
<gene>
    <name evidence="1" type="ORF">FOMPIDRAFT_1026191</name>
</gene>
<accession>S8DP94</accession>
<feature type="non-terminal residue" evidence="1">
    <location>
        <position position="75"/>
    </location>
</feature>
<keyword evidence="2" id="KW-1185">Reference proteome</keyword>
<dbReference type="HOGENOM" id="CLU_2677726_0_0_1"/>
<dbReference type="EMBL" id="KE504232">
    <property type="protein sequence ID" value="EPS94457.1"/>
    <property type="molecule type" value="Genomic_DNA"/>
</dbReference>
<evidence type="ECO:0000313" key="1">
    <source>
        <dbReference type="EMBL" id="EPS94457.1"/>
    </source>
</evidence>
<protein>
    <submittedName>
        <fullName evidence="1">Uncharacterized protein</fullName>
    </submittedName>
</protein>
<proteinExistence type="predicted"/>
<dbReference type="Proteomes" id="UP000015241">
    <property type="component" value="Unassembled WGS sequence"/>
</dbReference>
<name>S8DP94_FOMSC</name>
<feature type="non-terminal residue" evidence="1">
    <location>
        <position position="1"/>
    </location>
</feature>
<dbReference type="AlphaFoldDB" id="S8DP94"/>